<accession>A0A9J6B657</accession>
<evidence type="ECO:0000313" key="1">
    <source>
        <dbReference type="EMBL" id="KAG5631911.1"/>
    </source>
</evidence>
<dbReference type="PANTHER" id="PTHR31286:SF179">
    <property type="entry name" value="RNASE H TYPE-1 DOMAIN-CONTAINING PROTEIN"/>
    <property type="match status" value="1"/>
</dbReference>
<proteinExistence type="predicted"/>
<dbReference type="EMBL" id="JACXVP010000001">
    <property type="protein sequence ID" value="KAG5631911.1"/>
    <property type="molecule type" value="Genomic_DNA"/>
</dbReference>
<comment type="caution">
    <text evidence="1">The sequence shown here is derived from an EMBL/GenBank/DDBJ whole genome shotgun (WGS) entry which is preliminary data.</text>
</comment>
<evidence type="ECO:0008006" key="3">
    <source>
        <dbReference type="Google" id="ProtNLM"/>
    </source>
</evidence>
<dbReference type="InterPro" id="IPR040256">
    <property type="entry name" value="At4g02000-like"/>
</dbReference>
<name>A0A9J6B657_SOLCO</name>
<gene>
    <name evidence="1" type="ORF">H5410_003628</name>
</gene>
<dbReference type="PANTHER" id="PTHR31286">
    <property type="entry name" value="GLYCINE-RICH CELL WALL STRUCTURAL PROTEIN 1.8-LIKE"/>
    <property type="match status" value="1"/>
</dbReference>
<dbReference type="Proteomes" id="UP000824120">
    <property type="component" value="Chromosome 1"/>
</dbReference>
<sequence>MAKKVEKYIVKEQLRDQCVQIAYLHGEPYIIWEEEEVDQMIINENLQYAVIEEETSIAMAWISFLSLPPIFFGKEAVFSLVAVVEKPVQVDMATQNKTRPSCARVKVEVDMMGDFPK</sequence>
<evidence type="ECO:0000313" key="2">
    <source>
        <dbReference type="Proteomes" id="UP000824120"/>
    </source>
</evidence>
<keyword evidence="2" id="KW-1185">Reference proteome</keyword>
<organism evidence="1 2">
    <name type="scientific">Solanum commersonii</name>
    <name type="common">Commerson's wild potato</name>
    <name type="synonym">Commerson's nightshade</name>
    <dbReference type="NCBI Taxonomy" id="4109"/>
    <lineage>
        <taxon>Eukaryota</taxon>
        <taxon>Viridiplantae</taxon>
        <taxon>Streptophyta</taxon>
        <taxon>Embryophyta</taxon>
        <taxon>Tracheophyta</taxon>
        <taxon>Spermatophyta</taxon>
        <taxon>Magnoliopsida</taxon>
        <taxon>eudicotyledons</taxon>
        <taxon>Gunneridae</taxon>
        <taxon>Pentapetalae</taxon>
        <taxon>asterids</taxon>
        <taxon>lamiids</taxon>
        <taxon>Solanales</taxon>
        <taxon>Solanaceae</taxon>
        <taxon>Solanoideae</taxon>
        <taxon>Solaneae</taxon>
        <taxon>Solanum</taxon>
    </lineage>
</organism>
<dbReference type="AlphaFoldDB" id="A0A9J6B657"/>
<protein>
    <recommendedName>
        <fullName evidence="3">DUF4283 domain-containing protein</fullName>
    </recommendedName>
</protein>
<reference evidence="1 2" key="1">
    <citation type="submission" date="2020-09" db="EMBL/GenBank/DDBJ databases">
        <title>De no assembly of potato wild relative species, Solanum commersonii.</title>
        <authorList>
            <person name="Cho K."/>
        </authorList>
    </citation>
    <scope>NUCLEOTIDE SEQUENCE [LARGE SCALE GENOMIC DNA]</scope>
    <source>
        <strain evidence="1">LZ3.2</strain>
        <tissue evidence="1">Leaf</tissue>
    </source>
</reference>